<reference evidence="2" key="1">
    <citation type="journal article" date="2021" name="Microb. Physiol.">
        <title>Proteogenomic Insights into the Physiology of Marine, Sulfate-Reducing, Filamentous Desulfonema limicola and Desulfonema magnum.</title>
        <authorList>
            <person name="Schnaars V."/>
            <person name="Wohlbrand L."/>
            <person name="Scheve S."/>
            <person name="Hinrichs C."/>
            <person name="Reinhardt R."/>
            <person name="Rabus R."/>
        </authorList>
    </citation>
    <scope>NUCLEOTIDE SEQUENCE</scope>
    <source>
        <strain evidence="2">4be13</strain>
    </source>
</reference>
<keyword evidence="3" id="KW-1185">Reference proteome</keyword>
<evidence type="ECO:0000256" key="1">
    <source>
        <dbReference type="SAM" id="SignalP"/>
    </source>
</evidence>
<evidence type="ECO:0000313" key="3">
    <source>
        <dbReference type="Proteomes" id="UP000663722"/>
    </source>
</evidence>
<proteinExistence type="predicted"/>
<dbReference type="RefSeq" id="WP_207679738.1">
    <property type="nucleotide sequence ID" value="NZ_CP061800.1"/>
</dbReference>
<name>A0A975BV65_9BACT</name>
<dbReference type="AlphaFoldDB" id="A0A975BV65"/>
<accession>A0A975BV65</accession>
<dbReference type="Proteomes" id="UP000663722">
    <property type="component" value="Chromosome"/>
</dbReference>
<evidence type="ECO:0008006" key="4">
    <source>
        <dbReference type="Google" id="ProtNLM"/>
    </source>
</evidence>
<dbReference type="EMBL" id="CP061800">
    <property type="protein sequence ID" value="QTA92329.1"/>
    <property type="molecule type" value="Genomic_DNA"/>
</dbReference>
<feature type="signal peptide" evidence="1">
    <location>
        <begin position="1"/>
        <end position="23"/>
    </location>
</feature>
<feature type="chain" id="PRO_5037378444" description="Alginate export domain-containing protein" evidence="1">
    <location>
        <begin position="24"/>
        <end position="436"/>
    </location>
</feature>
<keyword evidence="1" id="KW-0732">Signal</keyword>
<dbReference type="KEGG" id="dmm:dnm_084070"/>
<organism evidence="2 3">
    <name type="scientific">Desulfonema magnum</name>
    <dbReference type="NCBI Taxonomy" id="45655"/>
    <lineage>
        <taxon>Bacteria</taxon>
        <taxon>Pseudomonadati</taxon>
        <taxon>Thermodesulfobacteriota</taxon>
        <taxon>Desulfobacteria</taxon>
        <taxon>Desulfobacterales</taxon>
        <taxon>Desulfococcaceae</taxon>
        <taxon>Desulfonema</taxon>
    </lineage>
</organism>
<evidence type="ECO:0000313" key="2">
    <source>
        <dbReference type="EMBL" id="QTA92329.1"/>
    </source>
</evidence>
<gene>
    <name evidence="2" type="ORF">dnm_084070</name>
</gene>
<protein>
    <recommendedName>
        <fullName evidence="4">Alginate export domain-containing protein</fullName>
    </recommendedName>
</protein>
<sequence>MKKFGILVLAGLLIAVFAIPASAMEHVFGGYWDTRAWMQENFDGNDDDTSEEGEVTAVETRGRLYYTAIFHDDLKFVTKLEMDAVYGSNDGKGTGGYGDIGADGVNLEVKNSYADFNLGSVNAKIGVQTLTLGRGLLFDDDFAGAVVGYQSDMMTLPFIWMKSYEGGKGLNKRDVDYFGVAPSFTPSDMFSLTPYFMFVYSERAKDWEPTENYEDVKMYYAGLDLDANFGPASIWLTGIYQGGEAELYKDPDTTHDFKAYLGAVGASVDMGFADIHLEAFYASGDDDTSDNDQEKFFVPAGQSYYWGNIMGFGKRGPGLGDRNYDNVVNGSPGDQIGNIMAANVGTTIKPTSDLSITLDAWYAKLAEEAEKDDPNGAVEGEDELGIEADVIITYQLVKGLQLDLVGAYLFAGDAVYKGDDGEEDPYEIGTSLSLSF</sequence>